<dbReference type="EMBL" id="CAJVPU010053882">
    <property type="protein sequence ID" value="CAG8765933.1"/>
    <property type="molecule type" value="Genomic_DNA"/>
</dbReference>
<protein>
    <submittedName>
        <fullName evidence="1">3410_t:CDS:1</fullName>
    </submittedName>
</protein>
<keyword evidence="2" id="KW-1185">Reference proteome</keyword>
<reference evidence="1" key="1">
    <citation type="submission" date="2021-06" db="EMBL/GenBank/DDBJ databases">
        <authorList>
            <person name="Kallberg Y."/>
            <person name="Tangrot J."/>
            <person name="Rosling A."/>
        </authorList>
    </citation>
    <scope>NUCLEOTIDE SEQUENCE</scope>
    <source>
        <strain evidence="1">IL203A</strain>
    </source>
</reference>
<comment type="caution">
    <text evidence="1">The sequence shown here is derived from an EMBL/GenBank/DDBJ whole genome shotgun (WGS) entry which is preliminary data.</text>
</comment>
<evidence type="ECO:0000313" key="1">
    <source>
        <dbReference type="EMBL" id="CAG8765933.1"/>
    </source>
</evidence>
<feature type="non-terminal residue" evidence="1">
    <location>
        <position position="1"/>
    </location>
</feature>
<organism evidence="1 2">
    <name type="scientific">Dentiscutata heterogama</name>
    <dbReference type="NCBI Taxonomy" id="1316150"/>
    <lineage>
        <taxon>Eukaryota</taxon>
        <taxon>Fungi</taxon>
        <taxon>Fungi incertae sedis</taxon>
        <taxon>Mucoromycota</taxon>
        <taxon>Glomeromycotina</taxon>
        <taxon>Glomeromycetes</taxon>
        <taxon>Diversisporales</taxon>
        <taxon>Gigasporaceae</taxon>
        <taxon>Dentiscutata</taxon>
    </lineage>
</organism>
<feature type="non-terminal residue" evidence="1">
    <location>
        <position position="69"/>
    </location>
</feature>
<accession>A0ACA9QVF1</accession>
<gene>
    <name evidence="1" type="ORF">DHETER_LOCUS15559</name>
</gene>
<evidence type="ECO:0000313" key="2">
    <source>
        <dbReference type="Proteomes" id="UP000789702"/>
    </source>
</evidence>
<proteinExistence type="predicted"/>
<sequence>TTATGQDRTGLRDVTSQSTSIPIRYTDLQIKSFKKVIPEEIDELVLQYHLNPGTVDKSQIPPPRALTVT</sequence>
<name>A0ACA9QVF1_9GLOM</name>
<dbReference type="Proteomes" id="UP000789702">
    <property type="component" value="Unassembled WGS sequence"/>
</dbReference>